<dbReference type="FunFam" id="1.10.10.10:FF:000001">
    <property type="entry name" value="LysR family transcriptional regulator"/>
    <property type="match status" value="1"/>
</dbReference>
<dbReference type="RefSeq" id="WP_046357104.1">
    <property type="nucleotide sequence ID" value="NZ_AUXW01000162.1"/>
</dbReference>
<name>A0A0F6A9L1_9GAMM</name>
<dbReference type="SUPFAM" id="SSF46785">
    <property type="entry name" value="Winged helix' DNA-binding domain"/>
    <property type="match status" value="1"/>
</dbReference>
<dbReference type="SUPFAM" id="SSF53850">
    <property type="entry name" value="Periplasmic binding protein-like II"/>
    <property type="match status" value="1"/>
</dbReference>
<accession>A0A0F6A9L1</accession>
<dbReference type="InterPro" id="IPR000847">
    <property type="entry name" value="LysR_HTH_N"/>
</dbReference>
<organism evidence="6 7">
    <name type="scientific">Pseudoalteromonas luteoviolacea S4054</name>
    <dbReference type="NCBI Taxonomy" id="1129367"/>
    <lineage>
        <taxon>Bacteria</taxon>
        <taxon>Pseudomonadati</taxon>
        <taxon>Pseudomonadota</taxon>
        <taxon>Gammaproteobacteria</taxon>
        <taxon>Alteromonadales</taxon>
        <taxon>Pseudoalteromonadaceae</taxon>
        <taxon>Pseudoalteromonas</taxon>
    </lineage>
</organism>
<dbReference type="Proteomes" id="UP000033434">
    <property type="component" value="Unassembled WGS sequence"/>
</dbReference>
<dbReference type="PATRIC" id="fig|1129367.4.peg.3628"/>
<reference evidence="6 7" key="1">
    <citation type="journal article" date="2015" name="BMC Genomics">
        <title>Genome mining reveals unlocked bioactive potential of marine Gram-negative bacteria.</title>
        <authorList>
            <person name="Machado H."/>
            <person name="Sonnenschein E.C."/>
            <person name="Melchiorsen J."/>
            <person name="Gram L."/>
        </authorList>
    </citation>
    <scope>NUCLEOTIDE SEQUENCE [LARGE SCALE GENOMIC DNA]</scope>
    <source>
        <strain evidence="6 7">S4054</strain>
    </source>
</reference>
<dbReference type="GO" id="GO:0003700">
    <property type="term" value="F:DNA-binding transcription factor activity"/>
    <property type="evidence" value="ECO:0007669"/>
    <property type="project" value="InterPro"/>
</dbReference>
<keyword evidence="3" id="KW-0238">DNA-binding</keyword>
<dbReference type="GO" id="GO:0043565">
    <property type="term" value="F:sequence-specific DNA binding"/>
    <property type="evidence" value="ECO:0007669"/>
    <property type="project" value="TreeGrafter"/>
</dbReference>
<dbReference type="PROSITE" id="PS50931">
    <property type="entry name" value="HTH_LYSR"/>
    <property type="match status" value="1"/>
</dbReference>
<proteinExistence type="inferred from homology"/>
<evidence type="ECO:0000256" key="4">
    <source>
        <dbReference type="ARBA" id="ARBA00023163"/>
    </source>
</evidence>
<dbReference type="EMBL" id="AUXW01000162">
    <property type="protein sequence ID" value="KKE82541.1"/>
    <property type="molecule type" value="Genomic_DNA"/>
</dbReference>
<dbReference type="AlphaFoldDB" id="A0A0F6A9L1"/>
<gene>
    <name evidence="6" type="ORF">N479_18205</name>
</gene>
<keyword evidence="4" id="KW-0804">Transcription</keyword>
<sequence length="279" mass="31812">MKNVSMQALKVFDAAARHGSFKLAADELSLTATAVSHHIKNLESRLDIELFTRKTREVALTKAGNELAQATTLGFGTIERALHLLVDQNLRVEVHTTSSFAAQMLIPALRDFTQLHPNIEVSVITGEHLVHDNKAITIRFGDVSQIDKRQTLSLERFNLYANRNFDCNNQNTVFIPKWKNQSLPEAPWHAWLNRNQMSNTQYELISYDQELYCIQEAIAGSGFVFASHTLVRPLEQSGVLTAHTYQPICSKLGYYLSSQEVRYSQQQQIFVDWLRTRFT</sequence>
<dbReference type="PANTHER" id="PTHR30537:SF74">
    <property type="entry name" value="HTH-TYPE TRANSCRIPTIONAL REGULATOR TRPI"/>
    <property type="match status" value="1"/>
</dbReference>
<evidence type="ECO:0000256" key="1">
    <source>
        <dbReference type="ARBA" id="ARBA00009437"/>
    </source>
</evidence>
<feature type="domain" description="HTH lysR-type" evidence="5">
    <location>
        <begin position="4"/>
        <end position="61"/>
    </location>
</feature>
<dbReference type="InterPro" id="IPR036388">
    <property type="entry name" value="WH-like_DNA-bd_sf"/>
</dbReference>
<evidence type="ECO:0000313" key="6">
    <source>
        <dbReference type="EMBL" id="KKE82541.1"/>
    </source>
</evidence>
<dbReference type="Pfam" id="PF00126">
    <property type="entry name" value="HTH_1"/>
    <property type="match status" value="1"/>
</dbReference>
<dbReference type="Gene3D" id="1.10.10.10">
    <property type="entry name" value="Winged helix-like DNA-binding domain superfamily/Winged helix DNA-binding domain"/>
    <property type="match status" value="1"/>
</dbReference>
<evidence type="ECO:0000256" key="2">
    <source>
        <dbReference type="ARBA" id="ARBA00023015"/>
    </source>
</evidence>
<keyword evidence="2" id="KW-0805">Transcription regulation</keyword>
<comment type="caution">
    <text evidence="6">The sequence shown here is derived from an EMBL/GenBank/DDBJ whole genome shotgun (WGS) entry which is preliminary data.</text>
</comment>
<dbReference type="PANTHER" id="PTHR30537">
    <property type="entry name" value="HTH-TYPE TRANSCRIPTIONAL REGULATOR"/>
    <property type="match status" value="1"/>
</dbReference>
<evidence type="ECO:0000259" key="5">
    <source>
        <dbReference type="PROSITE" id="PS50931"/>
    </source>
</evidence>
<dbReference type="Gene3D" id="3.40.190.10">
    <property type="entry name" value="Periplasmic binding protein-like II"/>
    <property type="match status" value="2"/>
</dbReference>
<dbReference type="InterPro" id="IPR036390">
    <property type="entry name" value="WH_DNA-bd_sf"/>
</dbReference>
<protein>
    <recommendedName>
        <fullName evidence="5">HTH lysR-type domain-containing protein</fullName>
    </recommendedName>
</protein>
<evidence type="ECO:0000256" key="3">
    <source>
        <dbReference type="ARBA" id="ARBA00023125"/>
    </source>
</evidence>
<comment type="similarity">
    <text evidence="1">Belongs to the LysR transcriptional regulatory family.</text>
</comment>
<dbReference type="Pfam" id="PF03466">
    <property type="entry name" value="LysR_substrate"/>
    <property type="match status" value="1"/>
</dbReference>
<evidence type="ECO:0000313" key="7">
    <source>
        <dbReference type="Proteomes" id="UP000033434"/>
    </source>
</evidence>
<dbReference type="GO" id="GO:0006351">
    <property type="term" value="P:DNA-templated transcription"/>
    <property type="evidence" value="ECO:0007669"/>
    <property type="project" value="TreeGrafter"/>
</dbReference>
<dbReference type="InterPro" id="IPR005119">
    <property type="entry name" value="LysR_subst-bd"/>
</dbReference>
<dbReference type="InterPro" id="IPR058163">
    <property type="entry name" value="LysR-type_TF_proteobact-type"/>
</dbReference>